<proteinExistence type="predicted"/>
<evidence type="ECO:0000313" key="2">
    <source>
        <dbReference type="EMBL" id="CAG6741951.1"/>
    </source>
</evidence>
<feature type="region of interest" description="Disordered" evidence="1">
    <location>
        <begin position="64"/>
        <end position="99"/>
    </location>
</feature>
<reference evidence="2" key="1">
    <citation type="submission" date="2021-05" db="EMBL/GenBank/DDBJ databases">
        <authorList>
            <person name="Alioto T."/>
            <person name="Alioto T."/>
            <person name="Gomez Garrido J."/>
        </authorList>
    </citation>
    <scope>NUCLEOTIDE SEQUENCE</scope>
</reference>
<accession>A0A8D8Z942</accession>
<name>A0A8D8Z942_9HEMI</name>
<evidence type="ECO:0000256" key="1">
    <source>
        <dbReference type="SAM" id="MobiDB-lite"/>
    </source>
</evidence>
<sequence>MVRRIIFFTGEKIGRRIFRRMENITGIIKFKMLFGKTIDKLNGWKLNANRNLIKLRVRHDGKIEDGANEGETLGSKGKGIHEEQGEGEYEKEFLSDENA</sequence>
<organism evidence="2">
    <name type="scientific">Cacopsylla melanoneura</name>
    <dbReference type="NCBI Taxonomy" id="428564"/>
    <lineage>
        <taxon>Eukaryota</taxon>
        <taxon>Metazoa</taxon>
        <taxon>Ecdysozoa</taxon>
        <taxon>Arthropoda</taxon>
        <taxon>Hexapoda</taxon>
        <taxon>Insecta</taxon>
        <taxon>Pterygota</taxon>
        <taxon>Neoptera</taxon>
        <taxon>Paraneoptera</taxon>
        <taxon>Hemiptera</taxon>
        <taxon>Sternorrhyncha</taxon>
        <taxon>Psylloidea</taxon>
        <taxon>Psyllidae</taxon>
        <taxon>Psyllinae</taxon>
        <taxon>Cacopsylla</taxon>
    </lineage>
</organism>
<feature type="compositionally biased region" description="Basic and acidic residues" evidence="1">
    <location>
        <begin position="79"/>
        <end position="99"/>
    </location>
</feature>
<protein>
    <submittedName>
        <fullName evidence="2">Uncharacterized protein</fullName>
    </submittedName>
</protein>
<dbReference type="EMBL" id="HBUF01431091">
    <property type="protein sequence ID" value="CAG6741951.1"/>
    <property type="molecule type" value="Transcribed_RNA"/>
</dbReference>
<dbReference type="AlphaFoldDB" id="A0A8D8Z942"/>